<dbReference type="RefSeq" id="WP_010897189.1">
    <property type="nucleotide sequence ID" value="NZ_CP040441.1"/>
</dbReference>
<dbReference type="GeneID" id="87596652"/>
<reference evidence="2" key="1">
    <citation type="submission" date="2015-08" db="EMBL/GenBank/DDBJ databases">
        <title>Complete DNA Sequence of Pseudomonas syringae pv. actinidiae, the Causal Agent of Kiwifruit Canker Disease.</title>
        <authorList>
            <person name="Rikkerink E.H.A."/>
            <person name="Fineran P.C."/>
        </authorList>
    </citation>
    <scope>NUCLEOTIDE SEQUENCE</scope>
    <source>
        <strain evidence="2">DSM 13666</strain>
    </source>
</reference>
<accession>A0A0M0KMA7</accession>
<protein>
    <submittedName>
        <fullName evidence="2">tRNA synthetase subunit beta</fullName>
    </submittedName>
</protein>
<keyword evidence="2" id="KW-0030">Aminoacyl-tRNA synthetase</keyword>
<dbReference type="GO" id="GO:0004826">
    <property type="term" value="F:phenylalanine-tRNA ligase activity"/>
    <property type="evidence" value="ECO:0007669"/>
    <property type="project" value="InterPro"/>
</dbReference>
<dbReference type="PANTHER" id="PTHR39209">
    <property type="match status" value="1"/>
</dbReference>
<dbReference type="AlphaFoldDB" id="A0A0M0KMA7"/>
<comment type="caution">
    <text evidence="2">The sequence shown here is derived from an EMBL/GenBank/DDBJ whole genome shotgun (WGS) entry which is preliminary data.</text>
</comment>
<dbReference type="GO" id="GO:0003723">
    <property type="term" value="F:RNA binding"/>
    <property type="evidence" value="ECO:0007669"/>
    <property type="project" value="InterPro"/>
</dbReference>
<dbReference type="Pfam" id="PF03483">
    <property type="entry name" value="B3_4"/>
    <property type="match status" value="1"/>
</dbReference>
<name>A0A0M0KMA7_ALKHA</name>
<dbReference type="EMBL" id="LILD01000001">
    <property type="protein sequence ID" value="KOO39935.1"/>
    <property type="molecule type" value="Genomic_DNA"/>
</dbReference>
<sequence length="224" mass="24994">MTKLTIESSIFERVPSFKIGMITYHNIVVTPSPQMLRGRLQFFQEEVKVATNTTKTVTDYKGIVEWRQTFKQLGIDPSKYRPSSEALYRRIKQGKSLPEIHSAVDVNNFFSLEYECPFGIYDAEKINGDIVLKLGDIGAQYEGLNGRVNAMEGKLVTCDAEGPFGSPIVDSKRTAVTEKTTSAIQIAYLRPSLTDQDTEKLLTAAAHMFVQIHGGTSAHTVIRK</sequence>
<dbReference type="SUPFAM" id="SSF56037">
    <property type="entry name" value="PheT/TilS domain"/>
    <property type="match status" value="1"/>
</dbReference>
<proteinExistence type="predicted"/>
<gene>
    <name evidence="2" type="ORF">AMD02_14570</name>
</gene>
<dbReference type="OMA" id="FEQIHGG"/>
<dbReference type="PATRIC" id="fig|136160.3.peg.3383"/>
<keyword evidence="2" id="KW-0436">Ligase</keyword>
<dbReference type="InterPro" id="IPR020825">
    <property type="entry name" value="Phe-tRNA_synthase-like_B3/B4"/>
</dbReference>
<evidence type="ECO:0000313" key="2">
    <source>
        <dbReference type="EMBL" id="KOO39935.1"/>
    </source>
</evidence>
<dbReference type="SMART" id="SM00873">
    <property type="entry name" value="B3_4"/>
    <property type="match status" value="1"/>
</dbReference>
<dbReference type="PANTHER" id="PTHR39209:SF2">
    <property type="entry name" value="CYTOPLASMIC PROTEIN"/>
    <property type="match status" value="1"/>
</dbReference>
<feature type="domain" description="B3/B4 tRNA-binding" evidence="1">
    <location>
        <begin position="64"/>
        <end position="214"/>
    </location>
</feature>
<dbReference type="InterPro" id="IPR005146">
    <property type="entry name" value="B3/B4_tRNA-bd"/>
</dbReference>
<evidence type="ECO:0000259" key="1">
    <source>
        <dbReference type="SMART" id="SM00873"/>
    </source>
</evidence>
<organism evidence="2">
    <name type="scientific">Halalkalibacterium halodurans</name>
    <name type="common">Bacillus halodurans</name>
    <dbReference type="NCBI Taxonomy" id="86665"/>
    <lineage>
        <taxon>Bacteria</taxon>
        <taxon>Bacillati</taxon>
        <taxon>Bacillota</taxon>
        <taxon>Bacilli</taxon>
        <taxon>Bacillales</taxon>
        <taxon>Bacillaceae</taxon>
        <taxon>Halalkalibacterium (ex Joshi et al. 2022)</taxon>
    </lineage>
</organism>
<dbReference type="Gene3D" id="3.50.40.10">
    <property type="entry name" value="Phenylalanyl-trna Synthetase, Chain B, domain 3"/>
    <property type="match status" value="1"/>
</dbReference>